<dbReference type="EMBL" id="JARKNE010000013">
    <property type="protein sequence ID" value="KAK5772675.1"/>
    <property type="molecule type" value="Genomic_DNA"/>
</dbReference>
<comment type="similarity">
    <text evidence="2">Belongs to the MscS (TC 1.A.23) family.</text>
</comment>
<sequence>MISRVLSVENGEKDDKGITIEHLHKLNPKNVSAWNMKRLTNIIRHGALSTLDEQIQDSTQEDESATQIRSEYEAKVAASKIFQNVAKPGSKYIYLEDIERFLPEDEALKTMSLFEGASESRRISKKALKNWVWLLGLEDYAYKVPHLQSFSLEKTTHCQAVYSIAAERRMGWRVVRQRSSWGDCASTQGAGQLCLLDRRNLFRVFLTRIFTR</sequence>
<dbReference type="PANTHER" id="PTHR31618">
    <property type="entry name" value="MECHANOSENSITIVE ION CHANNEL PROTEIN 5"/>
    <property type="match status" value="1"/>
</dbReference>
<comment type="subcellular location">
    <subcellularLocation>
        <location evidence="1">Membrane</location>
        <topology evidence="1">Multi-pass membrane protein</topology>
    </subcellularLocation>
</comment>
<gene>
    <name evidence="3" type="ORF">PVK06_048969</name>
</gene>
<proteinExistence type="inferred from homology"/>
<accession>A0ABR0MHH2</accession>
<evidence type="ECO:0000256" key="1">
    <source>
        <dbReference type="ARBA" id="ARBA00004141"/>
    </source>
</evidence>
<name>A0ABR0MHH2_GOSAR</name>
<evidence type="ECO:0000256" key="2">
    <source>
        <dbReference type="ARBA" id="ARBA00008017"/>
    </source>
</evidence>
<protein>
    <submittedName>
        <fullName evidence="3">Uncharacterized protein</fullName>
    </submittedName>
</protein>
<keyword evidence="4" id="KW-1185">Reference proteome</keyword>
<reference evidence="3 4" key="1">
    <citation type="submission" date="2023-03" db="EMBL/GenBank/DDBJ databases">
        <title>WGS of Gossypium arboreum.</title>
        <authorList>
            <person name="Yu D."/>
        </authorList>
    </citation>
    <scope>NUCLEOTIDE SEQUENCE [LARGE SCALE GENOMIC DNA]</scope>
    <source>
        <tissue evidence="3">Leaf</tissue>
    </source>
</reference>
<evidence type="ECO:0000313" key="3">
    <source>
        <dbReference type="EMBL" id="KAK5772675.1"/>
    </source>
</evidence>
<dbReference type="Proteomes" id="UP001358586">
    <property type="component" value="Chromosome 13"/>
</dbReference>
<comment type="caution">
    <text evidence="3">The sequence shown here is derived from an EMBL/GenBank/DDBJ whole genome shotgun (WGS) entry which is preliminary data.</text>
</comment>
<evidence type="ECO:0000313" key="4">
    <source>
        <dbReference type="Proteomes" id="UP001358586"/>
    </source>
</evidence>
<dbReference type="InterPro" id="IPR016688">
    <property type="entry name" value="MscS-like_plants/fungi"/>
</dbReference>
<dbReference type="PANTHER" id="PTHR31618:SF1">
    <property type="entry name" value="EF-HAND DOMAIN-CONTAINING PROTEIN"/>
    <property type="match status" value="1"/>
</dbReference>
<organism evidence="3 4">
    <name type="scientific">Gossypium arboreum</name>
    <name type="common">Tree cotton</name>
    <name type="synonym">Gossypium nanking</name>
    <dbReference type="NCBI Taxonomy" id="29729"/>
    <lineage>
        <taxon>Eukaryota</taxon>
        <taxon>Viridiplantae</taxon>
        <taxon>Streptophyta</taxon>
        <taxon>Embryophyta</taxon>
        <taxon>Tracheophyta</taxon>
        <taxon>Spermatophyta</taxon>
        <taxon>Magnoliopsida</taxon>
        <taxon>eudicotyledons</taxon>
        <taxon>Gunneridae</taxon>
        <taxon>Pentapetalae</taxon>
        <taxon>rosids</taxon>
        <taxon>malvids</taxon>
        <taxon>Malvales</taxon>
        <taxon>Malvaceae</taxon>
        <taxon>Malvoideae</taxon>
        <taxon>Gossypium</taxon>
    </lineage>
</organism>